<evidence type="ECO:0000256" key="9">
    <source>
        <dbReference type="PIRSR" id="PIRSR000018-50"/>
    </source>
</evidence>
<evidence type="ECO:0000256" key="12">
    <source>
        <dbReference type="SAM" id="Phobius"/>
    </source>
</evidence>
<keyword evidence="2" id="KW-1003">Cell membrane</keyword>
<feature type="compositionally biased region" description="Polar residues" evidence="11">
    <location>
        <begin position="318"/>
        <end position="328"/>
    </location>
</feature>
<feature type="domain" description="Cytochrome c" evidence="13">
    <location>
        <begin position="195"/>
        <end position="302"/>
    </location>
</feature>
<dbReference type="InterPro" id="IPR009056">
    <property type="entry name" value="Cyt_c-like_dom"/>
</dbReference>
<dbReference type="GO" id="GO:0005506">
    <property type="term" value="F:iron ion binding"/>
    <property type="evidence" value="ECO:0007669"/>
    <property type="project" value="InterPro"/>
</dbReference>
<organism evidence="14 15">
    <name type="scientific">Providencia heimbachae ATCC 35613</name>
    <dbReference type="NCBI Taxonomy" id="1354272"/>
    <lineage>
        <taxon>Bacteria</taxon>
        <taxon>Pseudomonadati</taxon>
        <taxon>Pseudomonadota</taxon>
        <taxon>Gammaproteobacteria</taxon>
        <taxon>Enterobacterales</taxon>
        <taxon>Morganellaceae</taxon>
        <taxon>Providencia</taxon>
    </lineage>
</organism>
<dbReference type="RefSeq" id="WP_068909641.1">
    <property type="nucleotide sequence ID" value="NZ_LXEW01000041.1"/>
</dbReference>
<dbReference type="PANTHER" id="PTHR35008">
    <property type="entry name" value="BLL4482 PROTEIN-RELATED"/>
    <property type="match status" value="1"/>
</dbReference>
<dbReference type="GO" id="GO:0009055">
    <property type="term" value="F:electron transfer activity"/>
    <property type="evidence" value="ECO:0007669"/>
    <property type="project" value="InterPro"/>
</dbReference>
<gene>
    <name evidence="14" type="ORF">M998_3055</name>
</gene>
<feature type="binding site" description="covalent" evidence="9">
    <location>
        <position position="64"/>
    </location>
    <ligand>
        <name>heme c</name>
        <dbReference type="ChEBI" id="CHEBI:61717"/>
        <label>1</label>
    </ligand>
</feature>
<feature type="binding site" description="axial binding residue" evidence="10">
    <location>
        <position position="353"/>
    </location>
    <ligand>
        <name>heme c</name>
        <dbReference type="ChEBI" id="CHEBI:61717"/>
        <label>3</label>
    </ligand>
    <ligandPart>
        <name>Fe</name>
        <dbReference type="ChEBI" id="CHEBI:18248"/>
    </ligandPart>
</feature>
<evidence type="ECO:0000256" key="11">
    <source>
        <dbReference type="SAM" id="MobiDB-lite"/>
    </source>
</evidence>
<feature type="binding site" description="covalent" evidence="9">
    <location>
        <position position="352"/>
    </location>
    <ligand>
        <name>heme c</name>
        <dbReference type="ChEBI" id="CHEBI:61717"/>
        <label>3</label>
    </ligand>
</feature>
<keyword evidence="12" id="KW-0812">Transmembrane</keyword>
<keyword evidence="6" id="KW-0677">Repeat</keyword>
<sequence length="446" mass="48185">MTKSRSIRKILYTIIIVGILFSLAVLFGAFRTSSIGPNLDKPLTSEEVAKLIPRGKELAIAGDCFGCHSLPEGPLAAGGRAIGTPFGTIYSTNITPDKTFGIGNYTRADFHRALKDGIGKERGNLYPAMPFVFTHMTTSEDLDALYAYVMTLPPMPVANKENTGVFVLPVRPFMNFWTLLNFPKHDAPNNPQRSAQWNRGAYIVEGLAHCGACHSPRNFMMGVDFSRSLQGGEEAGLAIPDITAEALSKHGYDTASLSQFLQTGISPQGSSFADMNTVTHFSTSQMAIKDVEDVSIYLLTDKNGQLLGAKSAPDALPETSNQQTDSTQPVRIQTDSTLETGRMMYMSTCAGCHGISGEGVPNGIPALKGNAILAMDNPETFINVVLTGIPTTTFPNGQRMYAMPSFADDLNSQEIADLITWARAEWGGQAKPVTTEQVEKVKKATQ</sequence>
<keyword evidence="7 10" id="KW-0408">Iron</keyword>
<evidence type="ECO:0000259" key="13">
    <source>
        <dbReference type="PROSITE" id="PS51007"/>
    </source>
</evidence>
<dbReference type="Gene3D" id="1.10.760.10">
    <property type="entry name" value="Cytochrome c-like domain"/>
    <property type="match status" value="2"/>
</dbReference>
<dbReference type="PATRIC" id="fig|1354272.4.peg.3116"/>
<dbReference type="InterPro" id="IPR014353">
    <property type="entry name" value="Membr-bd_ADH_cyt_c"/>
</dbReference>
<reference evidence="14 15" key="1">
    <citation type="submission" date="2016-04" db="EMBL/GenBank/DDBJ databases">
        <title>ATOL: Assembling a taxonomically balanced genome-scale reconstruction of the evolutionary history of the Enterobacteriaceae.</title>
        <authorList>
            <person name="Plunkett G.III."/>
            <person name="Neeno-Eckwall E.C."/>
            <person name="Glasner J.D."/>
            <person name="Perna N.T."/>
        </authorList>
    </citation>
    <scope>NUCLEOTIDE SEQUENCE [LARGE SCALE GENOMIC DNA]</scope>
    <source>
        <strain evidence="14 15">ATCC 35613</strain>
    </source>
</reference>
<keyword evidence="5" id="KW-0732">Signal</keyword>
<dbReference type="GO" id="GO:0020037">
    <property type="term" value="F:heme binding"/>
    <property type="evidence" value="ECO:0007669"/>
    <property type="project" value="InterPro"/>
</dbReference>
<feature type="transmembrane region" description="Helical" evidence="12">
    <location>
        <begin position="12"/>
        <end position="30"/>
    </location>
</feature>
<dbReference type="AlphaFoldDB" id="A0A1B7JNQ9"/>
<keyword evidence="15" id="KW-1185">Reference proteome</keyword>
<dbReference type="SUPFAM" id="SSF46626">
    <property type="entry name" value="Cytochrome c"/>
    <property type="match status" value="3"/>
</dbReference>
<name>A0A1B7JNQ9_9GAMM</name>
<evidence type="ECO:0000256" key="3">
    <source>
        <dbReference type="ARBA" id="ARBA00022617"/>
    </source>
</evidence>
<feature type="binding site" description="axial binding residue" evidence="10">
    <location>
        <position position="68"/>
    </location>
    <ligand>
        <name>heme c</name>
        <dbReference type="ChEBI" id="CHEBI:61717"/>
        <label>1</label>
    </ligand>
    <ligandPart>
        <name>Fe</name>
        <dbReference type="ChEBI" id="CHEBI:18248"/>
    </ligandPart>
</feature>
<dbReference type="PROSITE" id="PS51007">
    <property type="entry name" value="CYTC"/>
    <property type="match status" value="3"/>
</dbReference>
<dbReference type="InterPro" id="IPR051459">
    <property type="entry name" value="Cytochrome_c-type_DH"/>
</dbReference>
<comment type="subcellular location">
    <subcellularLocation>
        <location evidence="1">Cell membrane</location>
    </subcellularLocation>
</comment>
<feature type="domain" description="Cytochrome c" evidence="13">
    <location>
        <begin position="336"/>
        <end position="426"/>
    </location>
</feature>
<feature type="binding site" description="covalent" evidence="9">
    <location>
        <position position="67"/>
    </location>
    <ligand>
        <name>heme c</name>
        <dbReference type="ChEBI" id="CHEBI:61717"/>
        <label>1</label>
    </ligand>
</feature>
<evidence type="ECO:0000313" key="14">
    <source>
        <dbReference type="EMBL" id="OAT49553.1"/>
    </source>
</evidence>
<evidence type="ECO:0000256" key="1">
    <source>
        <dbReference type="ARBA" id="ARBA00004236"/>
    </source>
</evidence>
<keyword evidence="8 12" id="KW-0472">Membrane</keyword>
<keyword evidence="4 10" id="KW-0479">Metal-binding</keyword>
<dbReference type="GO" id="GO:0016614">
    <property type="term" value="F:oxidoreductase activity, acting on CH-OH group of donors"/>
    <property type="evidence" value="ECO:0007669"/>
    <property type="project" value="InterPro"/>
</dbReference>
<feature type="binding site" description="covalent" evidence="9">
    <location>
        <position position="349"/>
    </location>
    <ligand>
        <name>heme c</name>
        <dbReference type="ChEBI" id="CHEBI:61717"/>
        <label>3</label>
    </ligand>
</feature>
<keyword evidence="12" id="KW-1133">Transmembrane helix</keyword>
<evidence type="ECO:0000256" key="5">
    <source>
        <dbReference type="ARBA" id="ARBA00022729"/>
    </source>
</evidence>
<feature type="binding site" description="covalent" evidence="9">
    <location>
        <position position="213"/>
    </location>
    <ligand>
        <name>heme c</name>
        <dbReference type="ChEBI" id="CHEBI:61717"/>
        <label>2</label>
    </ligand>
</feature>
<comment type="cofactor">
    <cofactor evidence="9">
        <name>heme c</name>
        <dbReference type="ChEBI" id="CHEBI:61717"/>
    </cofactor>
    <text evidence="9">Binds 3 heme c groups covalently per subunit.</text>
</comment>
<dbReference type="InterPro" id="IPR036909">
    <property type="entry name" value="Cyt_c-like_dom_sf"/>
</dbReference>
<protein>
    <submittedName>
        <fullName evidence="14">Putative diheme cytochrome c553</fullName>
    </submittedName>
</protein>
<evidence type="ECO:0000256" key="4">
    <source>
        <dbReference type="ARBA" id="ARBA00022723"/>
    </source>
</evidence>
<dbReference type="OrthoDB" id="9811281at2"/>
<evidence type="ECO:0000313" key="15">
    <source>
        <dbReference type="Proteomes" id="UP000078224"/>
    </source>
</evidence>
<evidence type="ECO:0000256" key="6">
    <source>
        <dbReference type="ARBA" id="ARBA00022737"/>
    </source>
</evidence>
<dbReference type="Pfam" id="PF00034">
    <property type="entry name" value="Cytochrom_C"/>
    <property type="match status" value="1"/>
</dbReference>
<evidence type="ECO:0000256" key="8">
    <source>
        <dbReference type="ARBA" id="ARBA00023136"/>
    </source>
</evidence>
<evidence type="ECO:0000256" key="2">
    <source>
        <dbReference type="ARBA" id="ARBA00022475"/>
    </source>
</evidence>
<proteinExistence type="predicted"/>
<evidence type="ECO:0000256" key="7">
    <source>
        <dbReference type="ARBA" id="ARBA00023004"/>
    </source>
</evidence>
<dbReference type="PANTHER" id="PTHR35008:SF8">
    <property type="entry name" value="ALCOHOL DEHYDROGENASE CYTOCHROME C SUBUNIT"/>
    <property type="match status" value="1"/>
</dbReference>
<evidence type="ECO:0000256" key="10">
    <source>
        <dbReference type="PIRSR" id="PIRSR000018-51"/>
    </source>
</evidence>
<accession>A0A1B7JNQ9</accession>
<dbReference type="GO" id="GO:0005886">
    <property type="term" value="C:plasma membrane"/>
    <property type="evidence" value="ECO:0007669"/>
    <property type="project" value="UniProtKB-SubCell"/>
</dbReference>
<feature type="domain" description="Cytochrome c" evidence="13">
    <location>
        <begin position="50"/>
        <end position="153"/>
    </location>
</feature>
<dbReference type="PIRSF" id="PIRSF000018">
    <property type="entry name" value="Mb_ADH_cyt_c"/>
    <property type="match status" value="1"/>
</dbReference>
<keyword evidence="3 9" id="KW-0349">Heme</keyword>
<dbReference type="EMBL" id="LXEW01000041">
    <property type="protein sequence ID" value="OAT49553.1"/>
    <property type="molecule type" value="Genomic_DNA"/>
</dbReference>
<feature type="region of interest" description="Disordered" evidence="11">
    <location>
        <begin position="309"/>
        <end position="328"/>
    </location>
</feature>
<feature type="binding site" description="covalent" evidence="9">
    <location>
        <position position="210"/>
    </location>
    <ligand>
        <name>heme c</name>
        <dbReference type="ChEBI" id="CHEBI:61717"/>
        <label>2</label>
    </ligand>
</feature>
<feature type="binding site" description="axial binding residue" evidence="10">
    <location>
        <position position="214"/>
    </location>
    <ligand>
        <name>heme c</name>
        <dbReference type="ChEBI" id="CHEBI:61717"/>
        <label>2</label>
    </ligand>
    <ligandPart>
        <name>Fe</name>
        <dbReference type="ChEBI" id="CHEBI:18248"/>
    </ligandPart>
</feature>
<comment type="caution">
    <text evidence="14">The sequence shown here is derived from an EMBL/GenBank/DDBJ whole genome shotgun (WGS) entry which is preliminary data.</text>
</comment>
<dbReference type="Proteomes" id="UP000078224">
    <property type="component" value="Unassembled WGS sequence"/>
</dbReference>